<organism evidence="2 3">
    <name type="scientific">Nitrosomonas eutropha</name>
    <dbReference type="NCBI Taxonomy" id="916"/>
    <lineage>
        <taxon>Bacteria</taxon>
        <taxon>Pseudomonadati</taxon>
        <taxon>Pseudomonadota</taxon>
        <taxon>Betaproteobacteria</taxon>
        <taxon>Nitrosomonadales</taxon>
        <taxon>Nitrosomonadaceae</taxon>
        <taxon>Nitrosomonas</taxon>
    </lineage>
</organism>
<dbReference type="Gene3D" id="1.20.1600.10">
    <property type="entry name" value="Outer membrane efflux proteins (OEP)"/>
    <property type="match status" value="1"/>
</dbReference>
<dbReference type="SUPFAM" id="SSF56954">
    <property type="entry name" value="Outer membrane efflux proteins (OEP)"/>
    <property type="match status" value="1"/>
</dbReference>
<dbReference type="InterPro" id="IPR003423">
    <property type="entry name" value="OMP_efflux"/>
</dbReference>
<dbReference type="InterPro" id="IPR010131">
    <property type="entry name" value="MdtP/NodT-like"/>
</dbReference>
<accession>A0A1I7FEI9</accession>
<dbReference type="PANTHER" id="PTHR30203:SF24">
    <property type="entry name" value="BLR4935 PROTEIN"/>
    <property type="match status" value="1"/>
</dbReference>
<evidence type="ECO:0000313" key="2">
    <source>
        <dbReference type="EMBL" id="SFU34564.1"/>
    </source>
</evidence>
<protein>
    <submittedName>
        <fullName evidence="2">Outer membrane protein TolC</fullName>
    </submittedName>
</protein>
<proteinExistence type="inferred from homology"/>
<comment type="similarity">
    <text evidence="1">Belongs to the outer membrane factor (OMF) (TC 1.B.17) family.</text>
</comment>
<dbReference type="Proteomes" id="UP000183926">
    <property type="component" value="Unassembled WGS sequence"/>
</dbReference>
<sequence>MAQFKNHLPKIPINNRYFVTNTLFMALLMLFVPAYAQKAAFLTEAQTVEKVLQQASIQDWIKGTINEAQSDIEEYSHWENPTIYYLLDNPRLRDQNATEQSYMIKQSIDLSGRRKLRQSAAEFRLLSATDATQSRLALFKAKTRLYFFDVLYKQLRLQAISTWLQHLVELEKIIRKRAFAGDVPGYDLKRLQREHASAVTHQQAEQAALHHSWELLNALWGDYDTVDFGSGVSGELLPAAPVALDQLLAALEQNPALQSLAKQKSALNLNSEAAERWKIPKFNLGVGAKTFNATNYSDTALLVSIEIPLPLWSQNNAERIRYRAQAQKVDGKYRLEHQKTYGEIRGSWQELTGLLQAIQTFEQRGQTVSDELINIASISYQAGEIGVFELLDAYRERWAYDLDRLDLMRKARTASIELDRLTDTGIIP</sequence>
<dbReference type="PANTHER" id="PTHR30203">
    <property type="entry name" value="OUTER MEMBRANE CATION EFFLUX PROTEIN"/>
    <property type="match status" value="1"/>
</dbReference>
<name>A0A1I7FEI9_9PROT</name>
<reference evidence="2 3" key="1">
    <citation type="submission" date="2016-10" db="EMBL/GenBank/DDBJ databases">
        <authorList>
            <person name="de Groot N.N."/>
        </authorList>
    </citation>
    <scope>NUCLEOTIDE SEQUENCE [LARGE SCALE GENOMIC DNA]</scope>
    <source>
        <strain evidence="2 3">Nm24</strain>
    </source>
</reference>
<evidence type="ECO:0000313" key="3">
    <source>
        <dbReference type="Proteomes" id="UP000183926"/>
    </source>
</evidence>
<evidence type="ECO:0000256" key="1">
    <source>
        <dbReference type="ARBA" id="ARBA00007613"/>
    </source>
</evidence>
<dbReference type="RefSeq" id="WP_074926621.1">
    <property type="nucleotide sequence ID" value="NZ_FPBL01000001.1"/>
</dbReference>
<dbReference type="GO" id="GO:0015562">
    <property type="term" value="F:efflux transmembrane transporter activity"/>
    <property type="evidence" value="ECO:0007669"/>
    <property type="project" value="InterPro"/>
</dbReference>
<dbReference type="EMBL" id="FPBL01000001">
    <property type="protein sequence ID" value="SFU34564.1"/>
    <property type="molecule type" value="Genomic_DNA"/>
</dbReference>
<gene>
    <name evidence="2" type="ORF">SAMN05216339_101446</name>
</gene>
<dbReference type="AlphaFoldDB" id="A0A1I7FEI9"/>
<dbReference type="Pfam" id="PF02321">
    <property type="entry name" value="OEP"/>
    <property type="match status" value="1"/>
</dbReference>
<dbReference type="OrthoDB" id="9772909at2"/>